<dbReference type="Proteomes" id="UP000805193">
    <property type="component" value="Unassembled WGS sequence"/>
</dbReference>
<comment type="caution">
    <text evidence="1">The sequence shown here is derived from an EMBL/GenBank/DDBJ whole genome shotgun (WGS) entry which is preliminary data.</text>
</comment>
<sequence length="239" mass="27488">MRLASEVADHVRVHSRKPSRISFVGFSMGNIIVRAALMKTELQPLHRYLHTFLSLSGPHMGTVYNTSMIINIGMWYLRRYDNTDSIKQMALKDSDNIRNTYLYRLSQDRGLTKFKNVLLLGSAEDYIVPLHSAHVKLTKAIVKDNTPMGAAYREMSRNILKPLLEKQGTTVIRYLVHLPFKSSILSSNIHTAPLDNEILVQKLVFIAVWQTSHLRSRRTPHVGVPWQLNMVLSLEQWLR</sequence>
<gene>
    <name evidence="1" type="ORF">HPB47_024498</name>
</gene>
<evidence type="ECO:0000313" key="2">
    <source>
        <dbReference type="Proteomes" id="UP000805193"/>
    </source>
</evidence>
<keyword evidence="2" id="KW-1185">Reference proteome</keyword>
<evidence type="ECO:0000313" key="1">
    <source>
        <dbReference type="EMBL" id="KAG0428518.1"/>
    </source>
</evidence>
<protein>
    <submittedName>
        <fullName evidence="1">Uncharacterized protein</fullName>
    </submittedName>
</protein>
<proteinExistence type="predicted"/>
<accession>A0AC60Q6G0</accession>
<reference evidence="1 2" key="1">
    <citation type="journal article" date="2020" name="Cell">
        <title>Large-Scale Comparative Analyses of Tick Genomes Elucidate Their Genetic Diversity and Vector Capacities.</title>
        <authorList>
            <consortium name="Tick Genome and Microbiome Consortium (TIGMIC)"/>
            <person name="Jia N."/>
            <person name="Wang J."/>
            <person name="Shi W."/>
            <person name="Du L."/>
            <person name="Sun Y."/>
            <person name="Zhan W."/>
            <person name="Jiang J.F."/>
            <person name="Wang Q."/>
            <person name="Zhang B."/>
            <person name="Ji P."/>
            <person name="Bell-Sakyi L."/>
            <person name="Cui X.M."/>
            <person name="Yuan T.T."/>
            <person name="Jiang B.G."/>
            <person name="Yang W.F."/>
            <person name="Lam T.T."/>
            <person name="Chang Q.C."/>
            <person name="Ding S.J."/>
            <person name="Wang X.J."/>
            <person name="Zhu J.G."/>
            <person name="Ruan X.D."/>
            <person name="Zhao L."/>
            <person name="Wei J.T."/>
            <person name="Ye R.Z."/>
            <person name="Que T.C."/>
            <person name="Du C.H."/>
            <person name="Zhou Y.H."/>
            <person name="Cheng J.X."/>
            <person name="Dai P.F."/>
            <person name="Guo W.B."/>
            <person name="Han X.H."/>
            <person name="Huang E.J."/>
            <person name="Li L.F."/>
            <person name="Wei W."/>
            <person name="Gao Y.C."/>
            <person name="Liu J.Z."/>
            <person name="Shao H.Z."/>
            <person name="Wang X."/>
            <person name="Wang C.C."/>
            <person name="Yang T.C."/>
            <person name="Huo Q.B."/>
            <person name="Li W."/>
            <person name="Chen H.Y."/>
            <person name="Chen S.E."/>
            <person name="Zhou L.G."/>
            <person name="Ni X.B."/>
            <person name="Tian J.H."/>
            <person name="Sheng Y."/>
            <person name="Liu T."/>
            <person name="Pan Y.S."/>
            <person name="Xia L.Y."/>
            <person name="Li J."/>
            <person name="Zhao F."/>
            <person name="Cao W.C."/>
        </authorList>
    </citation>
    <scope>NUCLEOTIDE SEQUENCE [LARGE SCALE GENOMIC DNA]</scope>
    <source>
        <strain evidence="1">Iper-2018</strain>
    </source>
</reference>
<name>A0AC60Q6G0_IXOPE</name>
<organism evidence="1 2">
    <name type="scientific">Ixodes persulcatus</name>
    <name type="common">Taiga tick</name>
    <dbReference type="NCBI Taxonomy" id="34615"/>
    <lineage>
        <taxon>Eukaryota</taxon>
        <taxon>Metazoa</taxon>
        <taxon>Ecdysozoa</taxon>
        <taxon>Arthropoda</taxon>
        <taxon>Chelicerata</taxon>
        <taxon>Arachnida</taxon>
        <taxon>Acari</taxon>
        <taxon>Parasitiformes</taxon>
        <taxon>Ixodida</taxon>
        <taxon>Ixodoidea</taxon>
        <taxon>Ixodidae</taxon>
        <taxon>Ixodinae</taxon>
        <taxon>Ixodes</taxon>
    </lineage>
</organism>
<dbReference type="EMBL" id="JABSTQ010009514">
    <property type="protein sequence ID" value="KAG0428518.1"/>
    <property type="molecule type" value="Genomic_DNA"/>
</dbReference>